<reference evidence="1 2" key="1">
    <citation type="journal article" date="2010" name="ChemBioChem">
        <title>Cloning and characterization of the biosynthetic gene cluster of 16-membered macrolide antibiotic FD-891: involvement of a dual functional cytochrome P450 monooxygenase catalyzing epoxidation and hydroxylation.</title>
        <authorList>
            <person name="Kudo F."/>
            <person name="Motegi A."/>
            <person name="Mizoue K."/>
            <person name="Eguchi T."/>
        </authorList>
    </citation>
    <scope>NUCLEOTIDE SEQUENCE [LARGE SCALE GENOMIC DNA]</scope>
    <source>
        <strain evidence="1 2">A-8890</strain>
    </source>
</reference>
<evidence type="ECO:0000313" key="2">
    <source>
        <dbReference type="Proteomes" id="UP001321542"/>
    </source>
</evidence>
<reference evidence="1 2" key="2">
    <citation type="journal article" date="2023" name="ChemBioChem">
        <title>Acyltransferase Domain Exchange between Two Independent Type I Polyketide Synthases in the Same Producer Strain of Macrolide Antibiotics.</title>
        <authorList>
            <person name="Kudo F."/>
            <person name="Kishikawa K."/>
            <person name="Tsuboi K."/>
            <person name="Kido T."/>
            <person name="Usui T."/>
            <person name="Hashimoto J."/>
            <person name="Shin-Ya K."/>
            <person name="Miyanaga A."/>
            <person name="Eguchi T."/>
        </authorList>
    </citation>
    <scope>NUCLEOTIDE SEQUENCE [LARGE SCALE GENOMIC DNA]</scope>
    <source>
        <strain evidence="1 2">A-8890</strain>
    </source>
</reference>
<proteinExistence type="predicted"/>
<organism evidence="1 2">
    <name type="scientific">Streptomyces graminofaciens</name>
    <dbReference type="NCBI Taxonomy" id="68212"/>
    <lineage>
        <taxon>Bacteria</taxon>
        <taxon>Bacillati</taxon>
        <taxon>Actinomycetota</taxon>
        <taxon>Actinomycetes</taxon>
        <taxon>Kitasatosporales</taxon>
        <taxon>Streptomycetaceae</taxon>
        <taxon>Streptomyces</taxon>
    </lineage>
</organism>
<dbReference type="InterPro" id="IPR003325">
    <property type="entry name" value="TerD"/>
</dbReference>
<dbReference type="Proteomes" id="UP001321542">
    <property type="component" value="Chromosome"/>
</dbReference>
<dbReference type="EMBL" id="AP018448">
    <property type="protein sequence ID" value="BBC30271.1"/>
    <property type="molecule type" value="Genomic_DNA"/>
</dbReference>
<evidence type="ECO:0008006" key="3">
    <source>
        <dbReference type="Google" id="ProtNLM"/>
    </source>
</evidence>
<name>A0ABM7F391_9ACTN</name>
<evidence type="ECO:0000313" key="1">
    <source>
        <dbReference type="EMBL" id="BBC30271.1"/>
    </source>
</evidence>
<accession>A0ABM7F391</accession>
<protein>
    <recommendedName>
        <fullName evidence="3">TerD domain-containing protein</fullName>
    </recommendedName>
</protein>
<gene>
    <name evidence="1" type="ORF">SGFS_015650</name>
</gene>
<dbReference type="CDD" id="cd06974">
    <property type="entry name" value="TerD_like"/>
    <property type="match status" value="1"/>
</dbReference>
<sequence>MRLLVRLCDHPQMTHSIESLVIEPLIIRHTHRLPLPEGPAGRGGVAARQFDAVLMSVGFKLSAELLERLSGLSEKAVLGIARRTLGTVREMVGDHVRHNSYFIDFPAKVPATEEFWARCVAEALRDSKSRGNVLSQLARGVLNLLSLPTYGRYQHTYEEMLAVQDELIASAGDRLTVLHAGGPPEDEVTALYLALAGSKTPLGEEHLSDLGTLAEHCAHGPQPEEIPVRENRAQVNAARLGVGADLLLDTVTDVLRLACALSDGDVTLQEPTRFRKLSRPVRRALMTGLESVVAGSPAKLSDVHAHREAFKRLGERLHPHEFRARLPHAVEVFAVARGEKQARSFDGRVQERLAEFDVPGGLALLKASPGKLFRALDHLLRIAADQEQRDAVVAAVEEFAPRVSGRVVLAVREHLHNRDRETGEQRMFVNRQGRAWATPDHRPAVPAEDRERLIAVLDAEIRRRLPAPGRLLVDPDVLDVALPLSGRATAAGLGVLPRGSVSVVDGELLRFFTYWKQAQYRTDYDLSALMLHDDYRTDAWLSYTELTNVGGKHSGDITEAPDGASEFINLNLARVRGTFIVPQVNIYAGEGFEQVEESFFGFMVRDGEQKGRPFEPRTVRMKSELRGPGRVALPLVFRRGDDGRWRAKWLHLYLRGISSGNRVEENQVSTATVVRGIVEREQLTVSYLVDLMSGDATDVELWDGAPVPDEPVTYIGLERPEGLHPDSRIITLENLRDLIPG</sequence>
<keyword evidence="2" id="KW-1185">Reference proteome</keyword>